<evidence type="ECO:0000313" key="5">
    <source>
        <dbReference type="EMBL" id="SHK07057.1"/>
    </source>
</evidence>
<comment type="subcellular location">
    <subcellularLocation>
        <location evidence="1">Cytoplasm</location>
    </subcellularLocation>
</comment>
<dbReference type="PANTHER" id="PTHR33705">
    <property type="entry name" value="PHOSPHOCARRIER PROTEIN HPR"/>
    <property type="match status" value="1"/>
</dbReference>
<dbReference type="InterPro" id="IPR002114">
    <property type="entry name" value="PTS_HPr_Ser_P_site"/>
</dbReference>
<dbReference type="Pfam" id="PF00381">
    <property type="entry name" value="PTS-HPr"/>
    <property type="match status" value="1"/>
</dbReference>
<dbReference type="NCBIfam" id="TIGR01003">
    <property type="entry name" value="PTS_HPr_family"/>
    <property type="match status" value="1"/>
</dbReference>
<dbReference type="RefSeq" id="WP_073149698.1">
    <property type="nucleotide sequence ID" value="NZ_FRAG01000024.1"/>
</dbReference>
<accession>A0A1M6PGP4</accession>
<evidence type="ECO:0000313" key="6">
    <source>
        <dbReference type="Proteomes" id="UP000184465"/>
    </source>
</evidence>
<dbReference type="GO" id="GO:0009401">
    <property type="term" value="P:phosphoenolpyruvate-dependent sugar phosphotransferase system"/>
    <property type="evidence" value="ECO:0007669"/>
    <property type="project" value="UniProtKB-KW"/>
</dbReference>
<name>A0A1M6PGP4_PARC5</name>
<dbReference type="STRING" id="1121301.SAMN02745912_02146"/>
<evidence type="ECO:0000259" key="4">
    <source>
        <dbReference type="PROSITE" id="PS51350"/>
    </source>
</evidence>
<protein>
    <submittedName>
        <fullName evidence="5">Phosphocarrier protein</fullName>
    </submittedName>
</protein>
<dbReference type="PROSITE" id="PS00589">
    <property type="entry name" value="PTS_HPR_SER"/>
    <property type="match status" value="1"/>
</dbReference>
<dbReference type="SUPFAM" id="SSF55594">
    <property type="entry name" value="HPr-like"/>
    <property type="match status" value="1"/>
</dbReference>
<evidence type="ECO:0000256" key="2">
    <source>
        <dbReference type="ARBA" id="ARBA00022490"/>
    </source>
</evidence>
<keyword evidence="6" id="KW-1185">Reference proteome</keyword>
<evidence type="ECO:0000256" key="1">
    <source>
        <dbReference type="ARBA" id="ARBA00004496"/>
    </source>
</evidence>
<dbReference type="OrthoDB" id="9809047at2"/>
<keyword evidence="2" id="KW-0963">Cytoplasm</keyword>
<dbReference type="InterPro" id="IPR050399">
    <property type="entry name" value="HPr"/>
</dbReference>
<dbReference type="PRINTS" id="PR00107">
    <property type="entry name" value="PHOSPHOCPHPR"/>
</dbReference>
<dbReference type="GO" id="GO:0005737">
    <property type="term" value="C:cytoplasm"/>
    <property type="evidence" value="ECO:0007669"/>
    <property type="project" value="UniProtKB-SubCell"/>
</dbReference>
<reference evidence="5 6" key="1">
    <citation type="submission" date="2016-11" db="EMBL/GenBank/DDBJ databases">
        <authorList>
            <person name="Jaros S."/>
            <person name="Januszkiewicz K."/>
            <person name="Wedrychowicz H."/>
        </authorList>
    </citation>
    <scope>NUCLEOTIDE SEQUENCE [LARGE SCALE GENOMIC DNA]</scope>
    <source>
        <strain evidence="5 6">DSM 15212</strain>
    </source>
</reference>
<dbReference type="PANTHER" id="PTHR33705:SF2">
    <property type="entry name" value="PHOSPHOCARRIER PROTEIN NPR"/>
    <property type="match status" value="1"/>
</dbReference>
<dbReference type="InterPro" id="IPR035895">
    <property type="entry name" value="HPr-like_sf"/>
</dbReference>
<gene>
    <name evidence="5" type="ORF">SAMN02745912_02146</name>
</gene>
<dbReference type="AlphaFoldDB" id="A0A1M6PGP4"/>
<dbReference type="EMBL" id="FRAG01000024">
    <property type="protein sequence ID" value="SHK07057.1"/>
    <property type="molecule type" value="Genomic_DNA"/>
</dbReference>
<evidence type="ECO:0000256" key="3">
    <source>
        <dbReference type="ARBA" id="ARBA00022683"/>
    </source>
</evidence>
<dbReference type="Proteomes" id="UP000184465">
    <property type="component" value="Unassembled WGS sequence"/>
</dbReference>
<organism evidence="5 6">
    <name type="scientific">Paramaledivibacter caminithermalis (strain DSM 15212 / CIP 107654 / DViRD3)</name>
    <name type="common">Clostridium caminithermale</name>
    <dbReference type="NCBI Taxonomy" id="1121301"/>
    <lineage>
        <taxon>Bacteria</taxon>
        <taxon>Bacillati</taxon>
        <taxon>Bacillota</taxon>
        <taxon>Clostridia</taxon>
        <taxon>Peptostreptococcales</taxon>
        <taxon>Caminicellaceae</taxon>
        <taxon>Paramaledivibacter</taxon>
    </lineage>
</organism>
<sequence length="88" mass="9469">MQKLTVVVNNKSGLHARPAGLFVRTANKFKASITVSKNGRSVNGKSIMGILGIAASKGDELEIIAEGHDEIEAINEIKVLFNSKLIHE</sequence>
<feature type="domain" description="HPr" evidence="4">
    <location>
        <begin position="1"/>
        <end position="88"/>
    </location>
</feature>
<proteinExistence type="predicted"/>
<dbReference type="PROSITE" id="PS51350">
    <property type="entry name" value="PTS_HPR_DOM"/>
    <property type="match status" value="1"/>
</dbReference>
<dbReference type="InterPro" id="IPR000032">
    <property type="entry name" value="HPr-like"/>
</dbReference>
<dbReference type="CDD" id="cd00367">
    <property type="entry name" value="PTS-HPr_like"/>
    <property type="match status" value="1"/>
</dbReference>
<dbReference type="Gene3D" id="3.30.1340.10">
    <property type="entry name" value="HPr-like"/>
    <property type="match status" value="1"/>
</dbReference>
<keyword evidence="3" id="KW-0598">Phosphotransferase system</keyword>